<feature type="compositionally biased region" description="Polar residues" evidence="13">
    <location>
        <begin position="344"/>
        <end position="358"/>
    </location>
</feature>
<evidence type="ECO:0000256" key="11">
    <source>
        <dbReference type="ARBA" id="ARBA00023242"/>
    </source>
</evidence>
<evidence type="ECO:0000256" key="1">
    <source>
        <dbReference type="ARBA" id="ARBA00004123"/>
    </source>
</evidence>
<keyword evidence="11" id="KW-0539">Nucleus</keyword>
<feature type="compositionally biased region" description="Basic and acidic residues" evidence="13">
    <location>
        <begin position="1296"/>
        <end position="1319"/>
    </location>
</feature>
<gene>
    <name evidence="15" type="ORF">WJX74_006745</name>
</gene>
<dbReference type="GO" id="GO:0051276">
    <property type="term" value="P:chromosome organization"/>
    <property type="evidence" value="ECO:0007669"/>
    <property type="project" value="UniProtKB-ARBA"/>
</dbReference>
<comment type="similarity">
    <text evidence="3">Belongs to the SMC family. SMC6 subfamily.</text>
</comment>
<dbReference type="PANTHER" id="PTHR19306">
    <property type="entry name" value="STRUCTURAL MAINTENANCE OF CHROMOSOMES 5,6 SMC5, SMC6"/>
    <property type="match status" value="1"/>
</dbReference>
<feature type="compositionally biased region" description="Low complexity" evidence="13">
    <location>
        <begin position="262"/>
        <end position="272"/>
    </location>
</feature>
<evidence type="ECO:0000256" key="3">
    <source>
        <dbReference type="ARBA" id="ARBA00006793"/>
    </source>
</evidence>
<evidence type="ECO:0000313" key="15">
    <source>
        <dbReference type="EMBL" id="KAK9833815.1"/>
    </source>
</evidence>
<dbReference type="GO" id="GO:0003684">
    <property type="term" value="F:damaged DNA binding"/>
    <property type="evidence" value="ECO:0007669"/>
    <property type="project" value="TreeGrafter"/>
</dbReference>
<feature type="compositionally biased region" description="Low complexity" evidence="13">
    <location>
        <begin position="381"/>
        <end position="395"/>
    </location>
</feature>
<dbReference type="GO" id="GO:0000724">
    <property type="term" value="P:double-strand break repair via homologous recombination"/>
    <property type="evidence" value="ECO:0007669"/>
    <property type="project" value="TreeGrafter"/>
</dbReference>
<feature type="compositionally biased region" description="Basic residues" evidence="13">
    <location>
        <begin position="1542"/>
        <end position="1551"/>
    </location>
</feature>
<protein>
    <recommendedName>
        <fullName evidence="14">RecF/RecN/SMC N-terminal domain-containing protein</fullName>
    </recommendedName>
</protein>
<sequence>MGVGPSSSCSSFRRKPMAQETDLREYNVPEFSPYLSNWQLYVGCTVEALIEDGGDGPEWKEGQIENVNDSLLEDEAEKRGVFFQIRFPNLRSSPEENEYDFGFHEVLGPHREEHPAEFRQKDFTTAAAEHAQRVWAWLQSRYAEADGAGPDADDPPPPPPPANGHPTSDSDAGSTDPAAEPSANGGSVPSPSANGNSAEAPSANGNSAPAPSDARTPSAYGAGPSERHAVNQVSEPQQHIGAAAGPSATPIKRSRSADLEHQQQAAGLAHQQSSMQPGKRRRTQQQSHQRETHPTAHHVKAEARQRPGYHEAPQEAVLSPHGQSEQQRTDVTGLQVPIADPSHHAQQQFHGRGNTTTAPGIPDDNGGIAGQMDDKGLGTYSRQQGGQNQRSQRGQTAVRGSPEDNGGSDSSSSNDDADDSNPADDAAAIAAAAALERAEQAHRRSERRRKGKRKVHEVEHDSSDGEAEVIEYEGPDLAGDQVGDSQADALGTSSKQQRAGHAAAEQNGNAGSSNHEPGGGRGASDASTHGTGPAGAADAAANGNAQEVVLADGEEAELEDANRDINDHAGKVKSVRVVNFKNHSHFQMNFGRHVTIVHGENGTGKSAIMQALQVCLGASARDTGAAASIKSFIKTGMAEATACVTLWNEGEDAYRPHDFGHTIEIERRITDRSTAFKLKNSQGRTVATGQNEVKELLLHFQIDASNPVVCLTQEDAKKVQDDKHRFDHYLHANQFDEIILNHEVSDDSIKEFRARLHTASIQLQGRKAEAERLKQAVEDLRAVRRWSNSAQHARIWIPWAKVEEVEDAIAEHESMVQNGMARTVERDALQVATEAFDAAQQREQEAEANVRSILPRVEQMQRDIAGLEEARRTVRRLVASSTQDVATAQRSLTEHQQDSQTAAEQVQMYRTELQNNHAEAAARHQRFQETRQAARELVERHDVEFRDAQRTQAEAQALLRNNMQEHAARRAEERTAGEAVRTLNNDLLNLQRQAANPITAFGGQGILHLLERVQEHSARFHRPPIPPIGSLLTLVDDADAGAVEMGLGRVMNDWIIHDHHDLKLLQQLSQGVRGYQPKCHVFSFDLPPHNLNAHRQPPGHLRTLLRAVNIAAHPQRHTIQNILVDLCAAESVVIVDERTEARRILDGQGVAQGTVRNTFTRDARRMIKNGNTITEFPAPFNLRPRLKRNLQGQMDEVRQSIATAQQAVATCQEAVRNVESTRSEIVQAEGRAKQQVRGASDAKSRAQAVLENLDSGGAGADATSTEGLLRDAEQTQRQCEDGVRTNQDRVARKEQARDAARRELSEKEQQLADKVRERSSLQSSGSAIGSAFEQAQATRVAAQQAKARAEAKLQRFQEALENTQRYLAGYTAQLLNLLPEAQQSDTREAALEAKEQLKAELLKDNPGLSQAGLQAHLLSEAVAKRLKNLEQRIATRQNELGGDVDDVEDKHDRCQEAFLRAQIQMKNASGLHAKLKDGLIRRKLKAAVIRSTRAKQLGVLFRNYMASLRGWMGTVEVKYDQRLVHILVSTEPLGGESNRQGRGPRKGSKKGMAKDLKSLSGGERSFVNTCYTVALGDLITTPFHCLDEIDVFMDAHNRRKALEGALTFALKNGKQVILLTPLPVDVLGDLEATLRARPDLPSVPHGFLLVNQMPAARPT</sequence>
<keyword evidence="6" id="KW-0227">DNA damage</keyword>
<evidence type="ECO:0000256" key="10">
    <source>
        <dbReference type="ARBA" id="ARBA00023204"/>
    </source>
</evidence>
<evidence type="ECO:0000256" key="6">
    <source>
        <dbReference type="ARBA" id="ARBA00022763"/>
    </source>
</evidence>
<feature type="region of interest" description="Disordered" evidence="13">
    <location>
        <begin position="145"/>
        <end position="540"/>
    </location>
</feature>
<accession>A0AAW1RJK0</accession>
<dbReference type="GO" id="GO:0005524">
    <property type="term" value="F:ATP binding"/>
    <property type="evidence" value="ECO:0007669"/>
    <property type="project" value="UniProtKB-KW"/>
</dbReference>
<keyword evidence="4" id="KW-0158">Chromosome</keyword>
<name>A0AAW1RJK0_9CHLO</name>
<feature type="compositionally biased region" description="Basic residues" evidence="13">
    <location>
        <begin position="444"/>
        <end position="455"/>
    </location>
</feature>
<dbReference type="SUPFAM" id="SSF52540">
    <property type="entry name" value="P-loop containing nucleoside triphosphate hydrolases"/>
    <property type="match status" value="1"/>
</dbReference>
<feature type="compositionally biased region" description="Polar residues" evidence="13">
    <location>
        <begin position="506"/>
        <end position="515"/>
    </location>
</feature>
<feature type="compositionally biased region" description="Low complexity" evidence="13">
    <location>
        <begin position="423"/>
        <end position="434"/>
    </location>
</feature>
<keyword evidence="8 12" id="KW-0175">Coiled coil</keyword>
<evidence type="ECO:0000256" key="8">
    <source>
        <dbReference type="ARBA" id="ARBA00023054"/>
    </source>
</evidence>
<evidence type="ECO:0000256" key="5">
    <source>
        <dbReference type="ARBA" id="ARBA00022741"/>
    </source>
</evidence>
<feature type="coiled-coil region" evidence="12">
    <location>
        <begin position="829"/>
        <end position="877"/>
    </location>
</feature>
<evidence type="ECO:0000256" key="9">
    <source>
        <dbReference type="ARBA" id="ARBA00023172"/>
    </source>
</evidence>
<dbReference type="Pfam" id="PF02463">
    <property type="entry name" value="SMC_N"/>
    <property type="match status" value="1"/>
</dbReference>
<keyword evidence="7" id="KW-0067">ATP-binding</keyword>
<feature type="compositionally biased region" description="Polar residues" evidence="13">
    <location>
        <begin position="882"/>
        <end position="891"/>
    </location>
</feature>
<feature type="compositionally biased region" description="Low complexity" evidence="13">
    <location>
        <begin position="189"/>
        <end position="212"/>
    </location>
</feature>
<feature type="domain" description="RecF/RecN/SMC N-terminal" evidence="14">
    <location>
        <begin position="572"/>
        <end position="1618"/>
    </location>
</feature>
<keyword evidence="5" id="KW-0547">Nucleotide-binding</keyword>
<evidence type="ECO:0000256" key="13">
    <source>
        <dbReference type="SAM" id="MobiDB-lite"/>
    </source>
</evidence>
<organism evidence="15 16">
    <name type="scientific">Apatococcus lobatus</name>
    <dbReference type="NCBI Taxonomy" id="904363"/>
    <lineage>
        <taxon>Eukaryota</taxon>
        <taxon>Viridiplantae</taxon>
        <taxon>Chlorophyta</taxon>
        <taxon>core chlorophytes</taxon>
        <taxon>Trebouxiophyceae</taxon>
        <taxon>Chlorellales</taxon>
        <taxon>Chlorellaceae</taxon>
        <taxon>Apatococcus</taxon>
    </lineage>
</organism>
<keyword evidence="10" id="KW-0234">DNA repair</keyword>
<dbReference type="Gene3D" id="3.40.50.300">
    <property type="entry name" value="P-loop containing nucleotide triphosphate hydrolases"/>
    <property type="match status" value="2"/>
</dbReference>
<dbReference type="GO" id="GO:0005634">
    <property type="term" value="C:nucleus"/>
    <property type="evidence" value="ECO:0007669"/>
    <property type="project" value="UniProtKB-SubCell"/>
</dbReference>
<evidence type="ECO:0000256" key="7">
    <source>
        <dbReference type="ARBA" id="ARBA00022840"/>
    </source>
</evidence>
<feature type="region of interest" description="Disordered" evidence="13">
    <location>
        <begin position="1272"/>
        <end position="1291"/>
    </location>
</feature>
<feature type="compositionally biased region" description="Polar residues" evidence="13">
    <location>
        <begin position="321"/>
        <end position="332"/>
    </location>
</feature>
<feature type="region of interest" description="Disordered" evidence="13">
    <location>
        <begin position="1296"/>
        <end position="1327"/>
    </location>
</feature>
<evidence type="ECO:0000259" key="14">
    <source>
        <dbReference type="Pfam" id="PF02463"/>
    </source>
</evidence>
<dbReference type="InterPro" id="IPR003395">
    <property type="entry name" value="RecF/RecN/SMC_N"/>
</dbReference>
<comment type="caution">
    <text evidence="15">The sequence shown here is derived from an EMBL/GenBank/DDBJ whole genome shotgun (WGS) entry which is preliminary data.</text>
</comment>
<feature type="coiled-coil region" evidence="12">
    <location>
        <begin position="1187"/>
        <end position="1231"/>
    </location>
</feature>
<feature type="compositionally biased region" description="Basic and acidic residues" evidence="13">
    <location>
        <begin position="288"/>
        <end position="313"/>
    </location>
</feature>
<dbReference type="GO" id="GO:0030915">
    <property type="term" value="C:Smc5-Smc6 complex"/>
    <property type="evidence" value="ECO:0007669"/>
    <property type="project" value="TreeGrafter"/>
</dbReference>
<dbReference type="GO" id="GO:0035861">
    <property type="term" value="C:site of double-strand break"/>
    <property type="evidence" value="ECO:0007669"/>
    <property type="project" value="TreeGrafter"/>
</dbReference>
<dbReference type="Proteomes" id="UP001438707">
    <property type="component" value="Unassembled WGS sequence"/>
</dbReference>
<dbReference type="PANTHER" id="PTHR19306:SF6">
    <property type="entry name" value="STRUCTURAL MAINTENANCE OF CHROMOSOMES PROTEIN 6"/>
    <property type="match status" value="1"/>
</dbReference>
<evidence type="ECO:0000256" key="4">
    <source>
        <dbReference type="ARBA" id="ARBA00022454"/>
    </source>
</evidence>
<dbReference type="EMBL" id="JALJOS010000010">
    <property type="protein sequence ID" value="KAK9833815.1"/>
    <property type="molecule type" value="Genomic_DNA"/>
</dbReference>
<reference evidence="15 16" key="1">
    <citation type="journal article" date="2024" name="Nat. Commun.">
        <title>Phylogenomics reveals the evolutionary origins of lichenization in chlorophyte algae.</title>
        <authorList>
            <person name="Puginier C."/>
            <person name="Libourel C."/>
            <person name="Otte J."/>
            <person name="Skaloud P."/>
            <person name="Haon M."/>
            <person name="Grisel S."/>
            <person name="Petersen M."/>
            <person name="Berrin J.G."/>
            <person name="Delaux P.M."/>
            <person name="Dal Grande F."/>
            <person name="Keller J."/>
        </authorList>
    </citation>
    <scope>NUCLEOTIDE SEQUENCE [LARGE SCALE GENOMIC DNA]</scope>
    <source>
        <strain evidence="15 16">SAG 2145</strain>
    </source>
</reference>
<evidence type="ECO:0000256" key="12">
    <source>
        <dbReference type="SAM" id="Coils"/>
    </source>
</evidence>
<feature type="region of interest" description="Disordered" evidence="13">
    <location>
        <begin position="1534"/>
        <end position="1557"/>
    </location>
</feature>
<feature type="region of interest" description="Disordered" evidence="13">
    <location>
        <begin position="882"/>
        <end position="904"/>
    </location>
</feature>
<evidence type="ECO:0000256" key="2">
    <source>
        <dbReference type="ARBA" id="ARBA00004286"/>
    </source>
</evidence>
<feature type="compositionally biased region" description="Acidic residues" evidence="13">
    <location>
        <begin position="464"/>
        <end position="474"/>
    </location>
</feature>
<comment type="subcellular location">
    <subcellularLocation>
        <location evidence="2">Chromosome</location>
    </subcellularLocation>
    <subcellularLocation>
        <location evidence="1">Nucleus</location>
    </subcellularLocation>
</comment>
<dbReference type="GO" id="GO:0003697">
    <property type="term" value="F:single-stranded DNA binding"/>
    <property type="evidence" value="ECO:0007669"/>
    <property type="project" value="TreeGrafter"/>
</dbReference>
<keyword evidence="16" id="KW-1185">Reference proteome</keyword>
<proteinExistence type="inferred from homology"/>
<dbReference type="InterPro" id="IPR027417">
    <property type="entry name" value="P-loop_NTPase"/>
</dbReference>
<evidence type="ECO:0000313" key="16">
    <source>
        <dbReference type="Proteomes" id="UP001438707"/>
    </source>
</evidence>
<keyword evidence="9" id="KW-0233">DNA recombination</keyword>